<evidence type="ECO:0000256" key="2">
    <source>
        <dbReference type="ARBA" id="ARBA00005779"/>
    </source>
</evidence>
<sequence>MENYDLVTGIMHFALYFGIAILFLVIFKGVYGLATPHAEWKLIKEEKNTAAAIGFGGAIIGFATALAGAVSNSGDLIDFAIWGVIALIAQLIAYSIVRFVFMPKITERIENNEVSAGIVLGATGVAVGLINAACMTY</sequence>
<evidence type="ECO:0000313" key="8">
    <source>
        <dbReference type="EMBL" id="GLR71922.1"/>
    </source>
</evidence>
<evidence type="ECO:0000256" key="4">
    <source>
        <dbReference type="ARBA" id="ARBA00022692"/>
    </source>
</evidence>
<gene>
    <name evidence="8" type="ORF">GCM10007852_28300</name>
</gene>
<protein>
    <submittedName>
        <fullName evidence="8">DUF350 domain-containing protein</fullName>
    </submittedName>
</protein>
<feature type="transmembrane region" description="Helical" evidence="7">
    <location>
        <begin position="6"/>
        <end position="27"/>
    </location>
</feature>
<feature type="transmembrane region" description="Helical" evidence="7">
    <location>
        <begin position="79"/>
        <end position="101"/>
    </location>
</feature>
<evidence type="ECO:0000256" key="6">
    <source>
        <dbReference type="ARBA" id="ARBA00023136"/>
    </source>
</evidence>
<dbReference type="RefSeq" id="WP_284218257.1">
    <property type="nucleotide sequence ID" value="NZ_BSOT01000006.1"/>
</dbReference>
<reference evidence="8" key="1">
    <citation type="journal article" date="2014" name="Int. J. Syst. Evol. Microbiol.">
        <title>Complete genome sequence of Corynebacterium casei LMG S-19264T (=DSM 44701T), isolated from a smear-ripened cheese.</title>
        <authorList>
            <consortium name="US DOE Joint Genome Institute (JGI-PGF)"/>
            <person name="Walter F."/>
            <person name="Albersmeier A."/>
            <person name="Kalinowski J."/>
            <person name="Ruckert C."/>
        </authorList>
    </citation>
    <scope>NUCLEOTIDE SEQUENCE</scope>
    <source>
        <strain evidence="8">NBRC 110023</strain>
    </source>
</reference>
<keyword evidence="5 7" id="KW-1133">Transmembrane helix</keyword>
<dbReference type="Pfam" id="PF03994">
    <property type="entry name" value="DUF350"/>
    <property type="match status" value="1"/>
</dbReference>
<dbReference type="EMBL" id="BSOT01000006">
    <property type="protein sequence ID" value="GLR71922.1"/>
    <property type="molecule type" value="Genomic_DNA"/>
</dbReference>
<keyword evidence="6 7" id="KW-0472">Membrane</keyword>
<dbReference type="PANTHER" id="PTHR40043:SF1">
    <property type="entry name" value="UPF0719 INNER MEMBRANE PROTEIN YJFL"/>
    <property type="match status" value="1"/>
</dbReference>
<evidence type="ECO:0000256" key="5">
    <source>
        <dbReference type="ARBA" id="ARBA00022989"/>
    </source>
</evidence>
<organism evidence="8 9">
    <name type="scientific">Agaribacter marinus</name>
    <dbReference type="NCBI Taxonomy" id="1431249"/>
    <lineage>
        <taxon>Bacteria</taxon>
        <taxon>Pseudomonadati</taxon>
        <taxon>Pseudomonadota</taxon>
        <taxon>Gammaproteobacteria</taxon>
        <taxon>Alteromonadales</taxon>
        <taxon>Alteromonadaceae</taxon>
        <taxon>Agaribacter</taxon>
    </lineage>
</organism>
<comment type="similarity">
    <text evidence="2">Belongs to the UPF0719 family.</text>
</comment>
<evidence type="ECO:0000313" key="9">
    <source>
        <dbReference type="Proteomes" id="UP001156601"/>
    </source>
</evidence>
<proteinExistence type="inferred from homology"/>
<keyword evidence="9" id="KW-1185">Reference proteome</keyword>
<evidence type="ECO:0000256" key="1">
    <source>
        <dbReference type="ARBA" id="ARBA00004651"/>
    </source>
</evidence>
<dbReference type="AlphaFoldDB" id="A0AA37SXZ3"/>
<accession>A0AA37SXZ3</accession>
<comment type="subcellular location">
    <subcellularLocation>
        <location evidence="1">Cell membrane</location>
        <topology evidence="1">Multi-pass membrane protein</topology>
    </subcellularLocation>
</comment>
<dbReference type="Proteomes" id="UP001156601">
    <property type="component" value="Unassembled WGS sequence"/>
</dbReference>
<keyword evidence="3" id="KW-1003">Cell membrane</keyword>
<feature type="transmembrane region" description="Helical" evidence="7">
    <location>
        <begin position="113"/>
        <end position="133"/>
    </location>
</feature>
<keyword evidence="4 7" id="KW-0812">Transmembrane</keyword>
<evidence type="ECO:0000256" key="7">
    <source>
        <dbReference type="SAM" id="Phobius"/>
    </source>
</evidence>
<reference evidence="8" key="2">
    <citation type="submission" date="2023-01" db="EMBL/GenBank/DDBJ databases">
        <title>Draft genome sequence of Agaribacter marinus strain NBRC 110023.</title>
        <authorList>
            <person name="Sun Q."/>
            <person name="Mori K."/>
        </authorList>
    </citation>
    <scope>NUCLEOTIDE SEQUENCE</scope>
    <source>
        <strain evidence="8">NBRC 110023</strain>
    </source>
</reference>
<name>A0AA37SXZ3_9ALTE</name>
<comment type="caution">
    <text evidence="8">The sequence shown here is derived from an EMBL/GenBank/DDBJ whole genome shotgun (WGS) entry which is preliminary data.</text>
</comment>
<dbReference type="InterPro" id="IPR007140">
    <property type="entry name" value="DUF350"/>
</dbReference>
<feature type="transmembrane region" description="Helical" evidence="7">
    <location>
        <begin position="48"/>
        <end position="67"/>
    </location>
</feature>
<dbReference type="GO" id="GO:0005886">
    <property type="term" value="C:plasma membrane"/>
    <property type="evidence" value="ECO:0007669"/>
    <property type="project" value="UniProtKB-SubCell"/>
</dbReference>
<evidence type="ECO:0000256" key="3">
    <source>
        <dbReference type="ARBA" id="ARBA00022475"/>
    </source>
</evidence>
<dbReference type="PANTHER" id="PTHR40043">
    <property type="entry name" value="UPF0719 INNER MEMBRANE PROTEIN YJFL"/>
    <property type="match status" value="1"/>
</dbReference>